<name>A0A5A7S6S7_9NOCA</name>
<comment type="caution">
    <text evidence="1">The sequence shown here is derived from an EMBL/GenBank/DDBJ whole genome shotgun (WGS) entry which is preliminary data.</text>
</comment>
<accession>A0A5A7S6S7</accession>
<keyword evidence="2" id="KW-1185">Reference proteome</keyword>
<dbReference type="AlphaFoldDB" id="A0A5A7S6S7"/>
<proteinExistence type="predicted"/>
<evidence type="ECO:0000313" key="1">
    <source>
        <dbReference type="EMBL" id="KAA0021840.1"/>
    </source>
</evidence>
<dbReference type="RefSeq" id="WP_149431204.1">
    <property type="nucleotide sequence ID" value="NZ_VLNY01000007.1"/>
</dbReference>
<dbReference type="Proteomes" id="UP000322244">
    <property type="component" value="Unassembled WGS sequence"/>
</dbReference>
<dbReference type="OrthoDB" id="3577641at2"/>
<organism evidence="1 2">
    <name type="scientific">Antrihabitans cavernicola</name>
    <dbReference type="NCBI Taxonomy" id="2495913"/>
    <lineage>
        <taxon>Bacteria</taxon>
        <taxon>Bacillati</taxon>
        <taxon>Actinomycetota</taxon>
        <taxon>Actinomycetes</taxon>
        <taxon>Mycobacteriales</taxon>
        <taxon>Nocardiaceae</taxon>
        <taxon>Antrihabitans</taxon>
    </lineage>
</organism>
<evidence type="ECO:0000313" key="2">
    <source>
        <dbReference type="Proteomes" id="UP000322244"/>
    </source>
</evidence>
<dbReference type="InterPro" id="IPR009282">
    <property type="entry name" value="DUF937"/>
</dbReference>
<dbReference type="EMBL" id="VLNY01000007">
    <property type="protein sequence ID" value="KAA0021840.1"/>
    <property type="molecule type" value="Genomic_DNA"/>
</dbReference>
<reference evidence="1 2" key="1">
    <citation type="submission" date="2019-07" db="EMBL/GenBank/DDBJ databases">
        <title>Rhodococcus cavernicolus sp. nov., isolated from a cave.</title>
        <authorList>
            <person name="Lee S.D."/>
        </authorList>
    </citation>
    <scope>NUCLEOTIDE SEQUENCE [LARGE SCALE GENOMIC DNA]</scope>
    <source>
        <strain evidence="1 2">C1-24</strain>
    </source>
</reference>
<sequence length="199" mass="18837">MASFEDLLSQIPISQIAQQLGVDEQTATTAVKSTLPTLLGGLQANAQDPGGAASLTNALNNHGTLLDQGVDVSKINVADGQKIVSNVFGGAQDQVVNTLGNVGGAGGNAIIAKLLPILAPIVLAYLAKQFAGNAAAPQAQASGGGGGIGDVLGSILGGAGGGQQAAGGGLGNILGGLLGGSGGGALGNVLGGLLGGGKK</sequence>
<gene>
    <name evidence="1" type="ORF">FOY51_15700</name>
</gene>
<protein>
    <submittedName>
        <fullName evidence="1">DUF937 domain-containing protein</fullName>
    </submittedName>
</protein>
<dbReference type="Pfam" id="PF06078">
    <property type="entry name" value="DUF937"/>
    <property type="match status" value="1"/>
</dbReference>